<dbReference type="OrthoDB" id="4159154at2759"/>
<dbReference type="PANTHER" id="PTHR28019:SF7">
    <property type="entry name" value="SUR7 PROTEIN"/>
    <property type="match status" value="1"/>
</dbReference>
<accession>A0A0F8V7Q5</accession>
<name>A0A0F8V7Q5_9EURO</name>
<feature type="transmembrane region" description="Helical" evidence="1">
    <location>
        <begin position="219"/>
        <end position="244"/>
    </location>
</feature>
<keyword evidence="1" id="KW-1133">Transmembrane helix</keyword>
<keyword evidence="1" id="KW-0472">Membrane</keyword>
<evidence type="ECO:0000313" key="3">
    <source>
        <dbReference type="Proteomes" id="UP000034947"/>
    </source>
</evidence>
<dbReference type="GO" id="GO:0005886">
    <property type="term" value="C:plasma membrane"/>
    <property type="evidence" value="ECO:0007669"/>
    <property type="project" value="InterPro"/>
</dbReference>
<keyword evidence="1" id="KW-0812">Transmembrane</keyword>
<protein>
    <submittedName>
        <fullName evidence="2">Uncharacterized protein</fullName>
    </submittedName>
</protein>
<dbReference type="GO" id="GO:0051285">
    <property type="term" value="C:cell cortex of cell tip"/>
    <property type="evidence" value="ECO:0007669"/>
    <property type="project" value="TreeGrafter"/>
</dbReference>
<feature type="transmembrane region" description="Helical" evidence="1">
    <location>
        <begin position="6"/>
        <end position="25"/>
    </location>
</feature>
<dbReference type="PANTHER" id="PTHR28019">
    <property type="entry name" value="CELL MEMBRANE PROTEIN YLR413W-RELATED"/>
    <property type="match status" value="1"/>
</dbReference>
<feature type="transmembrane region" description="Helical" evidence="1">
    <location>
        <begin position="174"/>
        <end position="199"/>
    </location>
</feature>
<sequence length="265" mass="28253">MEGLHTLIPCLASFVAFLLGILCLLSGTQRQCLPKADLLTLHLDAMVPPIPGAPDFFSVYVMSYCEGVTGNRTQNGTSETNVVTTIRSCSDQSVFFSFNPTAALEAVTGNPPSSWPSYISDDFQALAPTNRTMAFFYVIGAGAAGLVLLIKLFSIWSSRTTDPGAEKPPSSLLFLVQLTSALSLFISSILGSAISSEFVHLINKSGALTGIYADHGSAFLGMSWTAVVLQTIGTVGHLVLLLMYNPKHCSSDLDEPEKPLVADEP</sequence>
<dbReference type="AlphaFoldDB" id="A0A0F8V7Q5"/>
<organism evidence="2 3">
    <name type="scientific">Aspergillus ochraceoroseus</name>
    <dbReference type="NCBI Taxonomy" id="138278"/>
    <lineage>
        <taxon>Eukaryota</taxon>
        <taxon>Fungi</taxon>
        <taxon>Dikarya</taxon>
        <taxon>Ascomycota</taxon>
        <taxon>Pezizomycotina</taxon>
        <taxon>Eurotiomycetes</taxon>
        <taxon>Eurotiomycetidae</taxon>
        <taxon>Eurotiales</taxon>
        <taxon>Aspergillaceae</taxon>
        <taxon>Aspergillus</taxon>
        <taxon>Aspergillus subgen. Nidulantes</taxon>
    </lineage>
</organism>
<proteinExistence type="predicted"/>
<keyword evidence="3" id="KW-1185">Reference proteome</keyword>
<dbReference type="GO" id="GO:0031505">
    <property type="term" value="P:fungal-type cell wall organization"/>
    <property type="evidence" value="ECO:0007669"/>
    <property type="project" value="TreeGrafter"/>
</dbReference>
<evidence type="ECO:0000313" key="2">
    <source>
        <dbReference type="EMBL" id="KKK19026.1"/>
    </source>
</evidence>
<dbReference type="InterPro" id="IPR009571">
    <property type="entry name" value="SUR7/Rim9-like_fungi"/>
</dbReference>
<reference evidence="2 3" key="1">
    <citation type="submission" date="2015-02" db="EMBL/GenBank/DDBJ databases">
        <title>Draft Genome Sequences of Two Closely-Related Aflatoxigenic Aspergillus Species Obtained from the Cote d'Ivoire.</title>
        <authorList>
            <person name="Moore G.G."/>
            <person name="Beltz S.B."/>
            <person name="Mack B.M."/>
        </authorList>
    </citation>
    <scope>NUCLEOTIDE SEQUENCE [LARGE SCALE GENOMIC DNA]</scope>
    <source>
        <strain evidence="2 3">SRRC1432</strain>
    </source>
</reference>
<gene>
    <name evidence="2" type="ORF">AOCH_006192</name>
</gene>
<comment type="caution">
    <text evidence="2">The sequence shown here is derived from an EMBL/GenBank/DDBJ whole genome shotgun (WGS) entry which is preliminary data.</text>
</comment>
<dbReference type="Proteomes" id="UP000034947">
    <property type="component" value="Unassembled WGS sequence"/>
</dbReference>
<feature type="transmembrane region" description="Helical" evidence="1">
    <location>
        <begin position="134"/>
        <end position="154"/>
    </location>
</feature>
<dbReference type="VEuPathDB" id="FungiDB:P175DRAFT_0524087"/>
<dbReference type="Pfam" id="PF06687">
    <property type="entry name" value="SUR7"/>
    <property type="match status" value="1"/>
</dbReference>
<evidence type="ECO:0000256" key="1">
    <source>
        <dbReference type="SAM" id="Phobius"/>
    </source>
</evidence>
<dbReference type="InterPro" id="IPR052413">
    <property type="entry name" value="SUR7_domain"/>
</dbReference>
<dbReference type="EMBL" id="JYKN01001782">
    <property type="protein sequence ID" value="KKK19026.1"/>
    <property type="molecule type" value="Genomic_DNA"/>
</dbReference>